<evidence type="ECO:0000259" key="3">
    <source>
        <dbReference type="Pfam" id="PF01035"/>
    </source>
</evidence>
<sequence length="166" mass="18426">MAGNRASSCRRTSRQSQSMDHRARWLQTVAFDQSSANDNQYRFIQDKCVSDADLTFLYADEQSPAERRRAALYLTMAQIPEGKVVAYGQLAELAGLGKAARWVGRTLSQLPQGSSLPWHRVLGAGGRLSLPVGSASGDEQRARLRAEGVTILNNRVDMQRHGWRPL</sequence>
<accession>A0A3M3ZIE0</accession>
<evidence type="ECO:0000313" key="5">
    <source>
        <dbReference type="Proteomes" id="UP000268056"/>
    </source>
</evidence>
<reference evidence="4 5" key="1">
    <citation type="submission" date="2018-08" db="EMBL/GenBank/DDBJ databases">
        <title>Recombination of ecologically and evolutionarily significant loci maintains genetic cohesion in the Pseudomonas syringae species complex.</title>
        <authorList>
            <person name="Dillon M."/>
            <person name="Thakur S."/>
            <person name="Almeida R.N.D."/>
            <person name="Weir B.S."/>
            <person name="Guttman D.S."/>
        </authorList>
    </citation>
    <scope>NUCLEOTIDE SEQUENCE [LARGE SCALE GENOMIC DNA]</scope>
    <source>
        <strain evidence="4 5">ICMP 4092</strain>
    </source>
</reference>
<feature type="domain" description="Methylated-DNA-[protein]-cysteine S-methyltransferase DNA binding" evidence="3">
    <location>
        <begin position="71"/>
        <end position="149"/>
    </location>
</feature>
<dbReference type="AlphaFoldDB" id="A0A3M3ZIE0"/>
<dbReference type="InterPro" id="IPR014048">
    <property type="entry name" value="MethylDNA_cys_MeTrfase_DNA-bd"/>
</dbReference>
<proteinExistence type="predicted"/>
<protein>
    <submittedName>
        <fullName evidence="4">MGMT protein</fullName>
    </submittedName>
</protein>
<dbReference type="GO" id="GO:0003824">
    <property type="term" value="F:catalytic activity"/>
    <property type="evidence" value="ECO:0007669"/>
    <property type="project" value="InterPro"/>
</dbReference>
<dbReference type="InterPro" id="IPR036217">
    <property type="entry name" value="MethylDNA_cys_MeTrfase_DNAb"/>
</dbReference>
<dbReference type="InterPro" id="IPR052520">
    <property type="entry name" value="ATL_DNA_repair"/>
</dbReference>
<feature type="compositionally biased region" description="Low complexity" evidence="2">
    <location>
        <begin position="1"/>
        <end position="18"/>
    </location>
</feature>
<dbReference type="Gene3D" id="1.10.10.10">
    <property type="entry name" value="Winged helix-like DNA-binding domain superfamily/Winged helix DNA-binding domain"/>
    <property type="match status" value="1"/>
</dbReference>
<dbReference type="InterPro" id="IPR036388">
    <property type="entry name" value="WH-like_DNA-bd_sf"/>
</dbReference>
<dbReference type="SUPFAM" id="SSF46767">
    <property type="entry name" value="Methylated DNA-protein cysteine methyltransferase, C-terminal domain"/>
    <property type="match status" value="1"/>
</dbReference>
<keyword evidence="1" id="KW-0227">DNA damage</keyword>
<organism evidence="4 5">
    <name type="scientific">Pseudomonas syringae pv. tagetis</name>
    <dbReference type="NCBI Taxonomy" id="129140"/>
    <lineage>
        <taxon>Bacteria</taxon>
        <taxon>Pseudomonadati</taxon>
        <taxon>Pseudomonadota</taxon>
        <taxon>Gammaproteobacteria</taxon>
        <taxon>Pseudomonadales</taxon>
        <taxon>Pseudomonadaceae</taxon>
        <taxon>Pseudomonas</taxon>
    </lineage>
</organism>
<evidence type="ECO:0000313" key="4">
    <source>
        <dbReference type="EMBL" id="RMO93865.1"/>
    </source>
</evidence>
<comment type="caution">
    <text evidence="4">The sequence shown here is derived from an EMBL/GenBank/DDBJ whole genome shotgun (WGS) entry which is preliminary data.</text>
</comment>
<dbReference type="CDD" id="cd06445">
    <property type="entry name" value="ATase"/>
    <property type="match status" value="1"/>
</dbReference>
<dbReference type="PANTHER" id="PTHR42942:SF1">
    <property type="entry name" value="ALKYLTRANSFERASE-LIKE PROTEIN 1"/>
    <property type="match status" value="1"/>
</dbReference>
<dbReference type="EMBL" id="RBQC01000004">
    <property type="protein sequence ID" value="RMO93865.1"/>
    <property type="molecule type" value="Genomic_DNA"/>
</dbReference>
<evidence type="ECO:0000256" key="2">
    <source>
        <dbReference type="SAM" id="MobiDB-lite"/>
    </source>
</evidence>
<dbReference type="PANTHER" id="PTHR42942">
    <property type="entry name" value="6-O-METHYLGUANINE DNA METHYLTRANSFERASE"/>
    <property type="match status" value="1"/>
</dbReference>
<dbReference type="Pfam" id="PF01035">
    <property type="entry name" value="DNA_binding_1"/>
    <property type="match status" value="1"/>
</dbReference>
<gene>
    <name evidence="4" type="ORF">ALQ32_05035</name>
</gene>
<feature type="region of interest" description="Disordered" evidence="2">
    <location>
        <begin position="1"/>
        <end position="21"/>
    </location>
</feature>
<dbReference type="GO" id="GO:0006281">
    <property type="term" value="P:DNA repair"/>
    <property type="evidence" value="ECO:0007669"/>
    <property type="project" value="InterPro"/>
</dbReference>
<evidence type="ECO:0000256" key="1">
    <source>
        <dbReference type="ARBA" id="ARBA00022763"/>
    </source>
</evidence>
<dbReference type="Proteomes" id="UP000268056">
    <property type="component" value="Unassembled WGS sequence"/>
</dbReference>
<name>A0A3M3ZIE0_9PSED</name>